<dbReference type="AlphaFoldDB" id="A0AAV4Y1V3"/>
<gene>
    <name evidence="6" type="primary">oct-1</name>
    <name evidence="6" type="ORF">CEXT_509561</name>
</gene>
<feature type="transmembrane region" description="Helical" evidence="5">
    <location>
        <begin position="90"/>
        <end position="117"/>
    </location>
</feature>
<protein>
    <submittedName>
        <fullName evidence="6">Organic cation transporter 1</fullName>
    </submittedName>
</protein>
<dbReference type="GO" id="GO:0022857">
    <property type="term" value="F:transmembrane transporter activity"/>
    <property type="evidence" value="ECO:0007669"/>
    <property type="project" value="InterPro"/>
</dbReference>
<evidence type="ECO:0000256" key="2">
    <source>
        <dbReference type="ARBA" id="ARBA00022692"/>
    </source>
</evidence>
<dbReference type="EMBL" id="BPLR01001278">
    <property type="protein sequence ID" value="GIZ01287.1"/>
    <property type="molecule type" value="Genomic_DNA"/>
</dbReference>
<feature type="transmembrane region" description="Helical" evidence="5">
    <location>
        <begin position="228"/>
        <end position="245"/>
    </location>
</feature>
<organism evidence="6 7">
    <name type="scientific">Caerostris extrusa</name>
    <name type="common">Bark spider</name>
    <name type="synonym">Caerostris bankana</name>
    <dbReference type="NCBI Taxonomy" id="172846"/>
    <lineage>
        <taxon>Eukaryota</taxon>
        <taxon>Metazoa</taxon>
        <taxon>Ecdysozoa</taxon>
        <taxon>Arthropoda</taxon>
        <taxon>Chelicerata</taxon>
        <taxon>Arachnida</taxon>
        <taxon>Araneae</taxon>
        <taxon>Araneomorphae</taxon>
        <taxon>Entelegynae</taxon>
        <taxon>Araneoidea</taxon>
        <taxon>Araneidae</taxon>
        <taxon>Caerostris</taxon>
    </lineage>
</organism>
<feature type="transmembrane region" description="Helical" evidence="5">
    <location>
        <begin position="257"/>
        <end position="277"/>
    </location>
</feature>
<keyword evidence="3 5" id="KW-1133">Transmembrane helix</keyword>
<sequence>MLRCVSRLWITLVLRSFEKMNCVGHQADFLQMFGERELVSYKYWRRAFSKFIKEVKKKGKLFLTDSSTVYFKLNFYLRNFRRQNWKKSQYFFIIVTVTIISATASLMATNFIAFLVLRTINGGLMSSLFQLPFIIVLEFVGPAKRALTNAVPNVSWAVGLCILPLIAHLSKNWIVLGSASISLALLMYGYWKCLGKECKEKNKIKKERKCSKYSILDILKYPYLRKKFLIVTYSWIANDLAYFGLQYNLPNLEGNPFLTFFVLSIVELPGLLCIWYLMEKWGRRWSSASFLGWQESLV</sequence>
<feature type="transmembrane region" description="Helical" evidence="5">
    <location>
        <begin position="173"/>
        <end position="191"/>
    </location>
</feature>
<dbReference type="Proteomes" id="UP001054945">
    <property type="component" value="Unassembled WGS sequence"/>
</dbReference>
<evidence type="ECO:0000256" key="4">
    <source>
        <dbReference type="ARBA" id="ARBA00023136"/>
    </source>
</evidence>
<evidence type="ECO:0000256" key="1">
    <source>
        <dbReference type="ARBA" id="ARBA00004141"/>
    </source>
</evidence>
<evidence type="ECO:0000256" key="5">
    <source>
        <dbReference type="SAM" id="Phobius"/>
    </source>
</evidence>
<keyword evidence="4 5" id="KW-0472">Membrane</keyword>
<dbReference type="InterPro" id="IPR011701">
    <property type="entry name" value="MFS"/>
</dbReference>
<dbReference type="PANTHER" id="PTHR24064">
    <property type="entry name" value="SOLUTE CARRIER FAMILY 22 MEMBER"/>
    <property type="match status" value="1"/>
</dbReference>
<evidence type="ECO:0000256" key="3">
    <source>
        <dbReference type="ARBA" id="ARBA00022989"/>
    </source>
</evidence>
<name>A0AAV4Y1V3_CAEEX</name>
<evidence type="ECO:0000313" key="6">
    <source>
        <dbReference type="EMBL" id="GIZ01287.1"/>
    </source>
</evidence>
<feature type="transmembrane region" description="Helical" evidence="5">
    <location>
        <begin position="147"/>
        <end position="167"/>
    </location>
</feature>
<accession>A0AAV4Y1V3</accession>
<dbReference type="GO" id="GO:0016020">
    <property type="term" value="C:membrane"/>
    <property type="evidence" value="ECO:0007669"/>
    <property type="project" value="UniProtKB-SubCell"/>
</dbReference>
<dbReference type="Pfam" id="PF07690">
    <property type="entry name" value="MFS_1"/>
    <property type="match status" value="1"/>
</dbReference>
<feature type="transmembrane region" description="Helical" evidence="5">
    <location>
        <begin position="123"/>
        <end position="140"/>
    </location>
</feature>
<keyword evidence="7" id="KW-1185">Reference proteome</keyword>
<keyword evidence="2 5" id="KW-0812">Transmembrane</keyword>
<dbReference type="InterPro" id="IPR036259">
    <property type="entry name" value="MFS_trans_sf"/>
</dbReference>
<proteinExistence type="predicted"/>
<evidence type="ECO:0000313" key="7">
    <source>
        <dbReference type="Proteomes" id="UP001054945"/>
    </source>
</evidence>
<reference evidence="6 7" key="1">
    <citation type="submission" date="2021-06" db="EMBL/GenBank/DDBJ databases">
        <title>Caerostris extrusa draft genome.</title>
        <authorList>
            <person name="Kono N."/>
            <person name="Arakawa K."/>
        </authorList>
    </citation>
    <scope>NUCLEOTIDE SEQUENCE [LARGE SCALE GENOMIC DNA]</scope>
</reference>
<dbReference type="Gene3D" id="1.20.1250.20">
    <property type="entry name" value="MFS general substrate transporter like domains"/>
    <property type="match status" value="2"/>
</dbReference>
<dbReference type="SUPFAM" id="SSF103473">
    <property type="entry name" value="MFS general substrate transporter"/>
    <property type="match status" value="1"/>
</dbReference>
<comment type="caution">
    <text evidence="6">The sequence shown here is derived from an EMBL/GenBank/DDBJ whole genome shotgun (WGS) entry which is preliminary data.</text>
</comment>
<comment type="subcellular location">
    <subcellularLocation>
        <location evidence="1">Membrane</location>
        <topology evidence="1">Multi-pass membrane protein</topology>
    </subcellularLocation>
</comment>